<dbReference type="InterPro" id="IPR035967">
    <property type="entry name" value="SWAP/Surp_sf"/>
</dbReference>
<gene>
    <name evidence="9" type="ORF">KP509_22G007400</name>
</gene>
<dbReference type="GO" id="GO:0000395">
    <property type="term" value="P:mRNA 5'-splice site recognition"/>
    <property type="evidence" value="ECO:0007669"/>
    <property type="project" value="TreeGrafter"/>
</dbReference>
<protein>
    <recommendedName>
        <fullName evidence="8">SURP motif domain-containing protein</fullName>
    </recommendedName>
</protein>
<dbReference type="SMART" id="SM01141">
    <property type="entry name" value="DRY_EERY"/>
    <property type="match status" value="1"/>
</dbReference>
<feature type="region of interest" description="Disordered" evidence="7">
    <location>
        <begin position="532"/>
        <end position="790"/>
    </location>
</feature>
<dbReference type="OrthoDB" id="5836667at2759"/>
<feature type="compositionally biased region" description="Basic and acidic residues" evidence="7">
    <location>
        <begin position="604"/>
        <end position="616"/>
    </location>
</feature>
<dbReference type="PANTHER" id="PTHR13161:SF15">
    <property type="entry name" value="SPLICING FACTOR, SUPPRESSOR OF WHITE-APRICOT HOMOLOG"/>
    <property type="match status" value="1"/>
</dbReference>
<evidence type="ECO:0000313" key="10">
    <source>
        <dbReference type="Proteomes" id="UP000825935"/>
    </source>
</evidence>
<dbReference type="SMART" id="SM00648">
    <property type="entry name" value="SWAP"/>
    <property type="match status" value="1"/>
</dbReference>
<evidence type="ECO:0000256" key="2">
    <source>
        <dbReference type="ARBA" id="ARBA00022737"/>
    </source>
</evidence>
<feature type="compositionally biased region" description="Polar residues" evidence="7">
    <location>
        <begin position="565"/>
        <end position="576"/>
    </location>
</feature>
<name>A0A8T2S5P7_CERRI</name>
<dbReference type="InterPro" id="IPR000061">
    <property type="entry name" value="Surp"/>
</dbReference>
<dbReference type="GO" id="GO:0003723">
    <property type="term" value="F:RNA binding"/>
    <property type="evidence" value="ECO:0007669"/>
    <property type="project" value="UniProtKB-KW"/>
</dbReference>
<proteinExistence type="predicted"/>
<feature type="compositionally biased region" description="Low complexity" evidence="7">
    <location>
        <begin position="429"/>
        <end position="450"/>
    </location>
</feature>
<evidence type="ECO:0000259" key="8">
    <source>
        <dbReference type="PROSITE" id="PS50128"/>
    </source>
</evidence>
<feature type="compositionally biased region" description="Basic residues" evidence="7">
    <location>
        <begin position="738"/>
        <end position="749"/>
    </location>
</feature>
<feature type="compositionally biased region" description="Basic and acidic residues" evidence="7">
    <location>
        <begin position="1"/>
        <end position="12"/>
    </location>
</feature>
<keyword evidence="4" id="KW-0805">Transcription regulation</keyword>
<dbReference type="InterPro" id="IPR040397">
    <property type="entry name" value="SWAP"/>
</dbReference>
<keyword evidence="6" id="KW-0508">mRNA splicing</keyword>
<keyword evidence="2" id="KW-0677">Repeat</keyword>
<keyword evidence="10" id="KW-1185">Reference proteome</keyword>
<evidence type="ECO:0000256" key="7">
    <source>
        <dbReference type="SAM" id="MobiDB-lite"/>
    </source>
</evidence>
<feature type="domain" description="SURP motif" evidence="8">
    <location>
        <begin position="177"/>
        <end position="219"/>
    </location>
</feature>
<dbReference type="AlphaFoldDB" id="A0A8T2S5P7"/>
<feature type="compositionally biased region" description="Polar residues" evidence="7">
    <location>
        <begin position="533"/>
        <end position="549"/>
    </location>
</feature>
<evidence type="ECO:0000313" key="9">
    <source>
        <dbReference type="EMBL" id="KAH7306344.1"/>
    </source>
</evidence>
<dbReference type="Pfam" id="PF01805">
    <property type="entry name" value="Surp"/>
    <property type="match status" value="1"/>
</dbReference>
<feature type="region of interest" description="Disordered" evidence="7">
    <location>
        <begin position="377"/>
        <end position="399"/>
    </location>
</feature>
<feature type="compositionally biased region" description="Basic and acidic residues" evidence="7">
    <location>
        <begin position="685"/>
        <end position="697"/>
    </location>
</feature>
<feature type="compositionally biased region" description="Basic and acidic residues" evidence="7">
    <location>
        <begin position="707"/>
        <end position="720"/>
    </location>
</feature>
<feature type="compositionally biased region" description="Polar residues" evidence="7">
    <location>
        <begin position="758"/>
        <end position="773"/>
    </location>
</feature>
<sequence length="820" mass="89829">MMEIKVRSDKRPYQQQQSQEPATTFMLTGVHALLFDDDTLAAFINSSAALLPWNGDQSLLIDRYDVRHLLQDLSSVRKRRPAPPLTDTTEEELNYERFRDLQEIASSTPQEASENSEDYLKPSARGCQAVPFSYSVEETETTTRPESSHTSLGFRPPFHVPDFLLGKLPPSEKHHQIIAGTAKFVKEHGGQSEVLLKVKQGNNPLFGFLNVDHHLHEYYRFLLQHSDILQPTSQDAVKPAEVDQRTGEGLSLLGSAYGSGDDEDEQVLKSETNHVDSVASTLRSSVVGQEGVTTTDGVKLNMSKGGTMVPVKVAAGTSSVLLKSGDDSRVKVSENVPKAMSQAIKKKKSLGGASDLIQANKRIAPLMKVNDAPAKIPTTVNNELPKKSEAKTSSWHSVPSAKDMNYGMSADAAAAVVLAATRGVRVLKQDSSMNKSSSSSSLSQKVQEASAHPVDSTSRGKISNSLGLGLGLGESDVKLAKAVAELAAIAASHEADSADTSLTPAEKLKAERLRKAKMFAAMIKSGKCESETIAKSSEQAPLTSTVTSTKSDDMRTDGLPLNGTVVANGQGTSAASGSLAEEVEDNALNKGGCGGVVELPNKQSAKERKYRSKELQSDLEESDHQRKRKVRHEHKGDKKHRHKRRKHKNHDSESSDSESSNGEESIDEQKSKSHHRHHHGRKHSHQDFHQDSDSREGRHGHRKHRSHFDDSHQDSDSREGRHGHRKHRSHYDDLDSSHKKKHKHRKHKDRSSSDNENDSPVNVKPNSDSGRVKSTSHHVAQETVSSGHVTLAQHQGDLAAKTEVPADIREKVRAMLLSTL</sequence>
<dbReference type="Proteomes" id="UP000825935">
    <property type="component" value="Chromosome 22"/>
</dbReference>
<keyword evidence="1" id="KW-0507">mRNA processing</keyword>
<dbReference type="PANTHER" id="PTHR13161">
    <property type="entry name" value="SPLICING FACTOR SUPPRESSOR OF WHITE APRICOT"/>
    <property type="match status" value="1"/>
</dbReference>
<keyword evidence="3" id="KW-0694">RNA-binding</keyword>
<dbReference type="Pfam" id="PF09750">
    <property type="entry name" value="DRY_EERY"/>
    <property type="match status" value="1"/>
</dbReference>
<feature type="region of interest" description="Disordered" evidence="7">
    <location>
        <begin position="429"/>
        <end position="462"/>
    </location>
</feature>
<keyword evidence="5" id="KW-0804">Transcription</keyword>
<evidence type="ECO:0000256" key="3">
    <source>
        <dbReference type="ARBA" id="ARBA00022884"/>
    </source>
</evidence>
<evidence type="ECO:0000256" key="6">
    <source>
        <dbReference type="ARBA" id="ARBA00023187"/>
    </source>
</evidence>
<dbReference type="Gene3D" id="1.10.10.790">
    <property type="entry name" value="Surp module"/>
    <property type="match status" value="1"/>
</dbReference>
<feature type="compositionally biased region" description="Basic residues" evidence="7">
    <location>
        <begin position="672"/>
        <end position="684"/>
    </location>
</feature>
<comment type="caution">
    <text evidence="9">The sequence shown here is derived from an EMBL/GenBank/DDBJ whole genome shotgun (WGS) entry which is preliminary data.</text>
</comment>
<feature type="compositionally biased region" description="Basic residues" evidence="7">
    <location>
        <begin position="625"/>
        <end position="649"/>
    </location>
</feature>
<dbReference type="SUPFAM" id="SSF109905">
    <property type="entry name" value="Surp module (SWAP domain)"/>
    <property type="match status" value="1"/>
</dbReference>
<evidence type="ECO:0000256" key="4">
    <source>
        <dbReference type="ARBA" id="ARBA00023015"/>
    </source>
</evidence>
<organism evidence="9 10">
    <name type="scientific">Ceratopteris richardii</name>
    <name type="common">Triangle waterfern</name>
    <dbReference type="NCBI Taxonomy" id="49495"/>
    <lineage>
        <taxon>Eukaryota</taxon>
        <taxon>Viridiplantae</taxon>
        <taxon>Streptophyta</taxon>
        <taxon>Embryophyta</taxon>
        <taxon>Tracheophyta</taxon>
        <taxon>Polypodiopsida</taxon>
        <taxon>Polypodiidae</taxon>
        <taxon>Polypodiales</taxon>
        <taxon>Pteridineae</taxon>
        <taxon>Pteridaceae</taxon>
        <taxon>Parkerioideae</taxon>
        <taxon>Ceratopteris</taxon>
    </lineage>
</organism>
<accession>A0A8T2S5P7</accession>
<dbReference type="EMBL" id="CM035427">
    <property type="protein sequence ID" value="KAH7306344.1"/>
    <property type="molecule type" value="Genomic_DNA"/>
</dbReference>
<dbReference type="InterPro" id="IPR019147">
    <property type="entry name" value="SWAP_N_domain"/>
</dbReference>
<evidence type="ECO:0000256" key="1">
    <source>
        <dbReference type="ARBA" id="ARBA00022664"/>
    </source>
</evidence>
<evidence type="ECO:0000256" key="5">
    <source>
        <dbReference type="ARBA" id="ARBA00023163"/>
    </source>
</evidence>
<feature type="region of interest" description="Disordered" evidence="7">
    <location>
        <begin position="1"/>
        <end position="20"/>
    </location>
</feature>
<dbReference type="OMA" id="SDGAYHE"/>
<reference evidence="9" key="1">
    <citation type="submission" date="2021-08" db="EMBL/GenBank/DDBJ databases">
        <title>WGS assembly of Ceratopteris richardii.</title>
        <authorList>
            <person name="Marchant D.B."/>
            <person name="Chen G."/>
            <person name="Jenkins J."/>
            <person name="Shu S."/>
            <person name="Leebens-Mack J."/>
            <person name="Grimwood J."/>
            <person name="Schmutz J."/>
            <person name="Soltis P."/>
            <person name="Soltis D."/>
            <person name="Chen Z.-H."/>
        </authorList>
    </citation>
    <scope>NUCLEOTIDE SEQUENCE</scope>
    <source>
        <strain evidence="9">Whitten #5841</strain>
        <tissue evidence="9">Leaf</tissue>
    </source>
</reference>
<dbReference type="PROSITE" id="PS50128">
    <property type="entry name" value="SURP"/>
    <property type="match status" value="1"/>
</dbReference>